<evidence type="ECO:0000313" key="2">
    <source>
        <dbReference type="EMBL" id="KAG0487531.1"/>
    </source>
</evidence>
<dbReference type="Proteomes" id="UP000639772">
    <property type="component" value="Unassembled WGS sequence"/>
</dbReference>
<comment type="caution">
    <text evidence="2">The sequence shown here is derived from an EMBL/GenBank/DDBJ whole genome shotgun (WGS) entry which is preliminary data.</text>
</comment>
<gene>
    <name evidence="2" type="ORF">HPP92_009626</name>
</gene>
<dbReference type="FunFam" id="3.30.420.40:FF:000058">
    <property type="entry name" value="Putative actin-related protein 5"/>
    <property type="match status" value="1"/>
</dbReference>
<keyword evidence="1" id="KW-1133">Transmembrane helix</keyword>
<dbReference type="EMBL" id="JADCNM010000004">
    <property type="protein sequence ID" value="KAG0487531.1"/>
    <property type="molecule type" value="Genomic_DNA"/>
</dbReference>
<keyword evidence="1" id="KW-0472">Membrane</keyword>
<dbReference type="SUPFAM" id="SSF53067">
    <property type="entry name" value="Actin-like ATPase domain"/>
    <property type="match status" value="1"/>
</dbReference>
<dbReference type="InterPro" id="IPR043129">
    <property type="entry name" value="ATPase_NBD"/>
</dbReference>
<proteinExistence type="predicted"/>
<feature type="transmembrane region" description="Helical" evidence="1">
    <location>
        <begin position="29"/>
        <end position="47"/>
    </location>
</feature>
<dbReference type="Gene3D" id="3.90.640.10">
    <property type="entry name" value="Actin, Chain A, domain 4"/>
    <property type="match status" value="1"/>
</dbReference>
<organism evidence="2 3">
    <name type="scientific">Vanilla planifolia</name>
    <name type="common">Vanilla</name>
    <dbReference type="NCBI Taxonomy" id="51239"/>
    <lineage>
        <taxon>Eukaryota</taxon>
        <taxon>Viridiplantae</taxon>
        <taxon>Streptophyta</taxon>
        <taxon>Embryophyta</taxon>
        <taxon>Tracheophyta</taxon>
        <taxon>Spermatophyta</taxon>
        <taxon>Magnoliopsida</taxon>
        <taxon>Liliopsida</taxon>
        <taxon>Asparagales</taxon>
        <taxon>Orchidaceae</taxon>
        <taxon>Vanilloideae</taxon>
        <taxon>Vanilleae</taxon>
        <taxon>Vanilla</taxon>
    </lineage>
</organism>
<keyword evidence="1" id="KW-0812">Transmembrane</keyword>
<dbReference type="PANTHER" id="PTHR11937">
    <property type="entry name" value="ACTIN"/>
    <property type="match status" value="1"/>
</dbReference>
<dbReference type="InterPro" id="IPR004000">
    <property type="entry name" value="Actin"/>
</dbReference>
<dbReference type="OrthoDB" id="6220758at2759"/>
<reference evidence="2 3" key="1">
    <citation type="journal article" date="2020" name="Nat. Food">
        <title>A phased Vanilla planifolia genome enables genetic improvement of flavour and production.</title>
        <authorList>
            <person name="Hasing T."/>
            <person name="Tang H."/>
            <person name="Brym M."/>
            <person name="Khazi F."/>
            <person name="Huang T."/>
            <person name="Chambers A.H."/>
        </authorList>
    </citation>
    <scope>NUCLEOTIDE SEQUENCE [LARGE SCALE GENOMIC DNA]</scope>
    <source>
        <tissue evidence="2">Leaf</tissue>
    </source>
</reference>
<dbReference type="Pfam" id="PF00022">
    <property type="entry name" value="Actin"/>
    <property type="match status" value="2"/>
</dbReference>
<name>A0A835RE97_VANPL</name>
<accession>A0A835RE97</accession>
<dbReference type="Gene3D" id="3.30.420.40">
    <property type="match status" value="2"/>
</dbReference>
<protein>
    <submittedName>
        <fullName evidence="2">Uncharacterized protein</fullName>
    </submittedName>
</protein>
<sequence>MDETMIIDDAKEKLCFVSLDVLHDLQPHSLALFPLFLMTIPFIANLVQEIRKDNPFRCTYVLPDGITHTRGFVKDVDEAQRFLSLTDGCCNDLSGMQEFNLTNERFLVPEMIFCPADLGMNQAGLAECIVRAIHSCHPHLHPVLFERIILTGGSTLFPRFAERLPIKGVWRGGSLLASSPDFESMCITKLEYEELGSTRCRVGSFTNCLNNGWMPSIPSRLHMSQRKAVIDSHMIHMIGAKSSWFCTLWNCSEYLYRNAFTR</sequence>
<dbReference type="AlphaFoldDB" id="A0A835RE97"/>
<evidence type="ECO:0000256" key="1">
    <source>
        <dbReference type="SAM" id="Phobius"/>
    </source>
</evidence>
<evidence type="ECO:0000313" key="3">
    <source>
        <dbReference type="Proteomes" id="UP000639772"/>
    </source>
</evidence>